<evidence type="ECO:0000256" key="1">
    <source>
        <dbReference type="SAM" id="MobiDB-lite"/>
    </source>
</evidence>
<dbReference type="Gene3D" id="2.60.270.20">
    <property type="entry name" value="Cytolysin/lectin"/>
    <property type="match status" value="1"/>
</dbReference>
<dbReference type="OrthoDB" id="674604at2759"/>
<dbReference type="AlphaFoldDB" id="A0A4S8M0N9"/>
<evidence type="ECO:0000313" key="4">
    <source>
        <dbReference type="Proteomes" id="UP000297245"/>
    </source>
</evidence>
<sequence>MRLLNTKTFKVHEFSSDIPRYAIISHTWDAEELTFREIQNLKTAKLHAGWKKVEGACTRARRFRFDWIWMDTCCIDKGSSSELSEALNSMYIYYSDSDVCYAYLSDASSKEDPRDPKSGFRKSRWFQRGWTLQELLAPSNVILVDKDWREIGTRYSLRDAISAITMIPVEVLKGRKIENFSIAQRMSWAAFRKTLKPEDQAYSLMGIFGVNMPPIYGEGGTKAFIRLQQEIIKVSDDRSIFAWVARSPCNEPRGLLAKSPDEFRLSGDIGISDSVQGSYSFINNGLQIKLPLMRHRPSAGSKANSPDVQFIALLLSVGAKDKGHICLYLSPLEAEGQFVRCRPSEMPRLSRNLEQLKLREVFVKETNQQRRKEPRSPKSGQTGHQVGVRLSRSAQSLFVQDRITGKGARFDKKRGIVTISKNNSSSTTLSYRHQDRRKAFNVIMKLNPNDSIKVQLTTHHKIDDEWKPFDNSDLKDQISYKDRIFKSFPDSSRVSLAVQKTGNLDLGILDIDYFPSDSNTIPFNAKPQLKRPKAGIMVEFPNTFDLQETFPPDFYQREWGEGETWISIPDGTERFRVLTFRENSSKTDKLFYVVIGIEGVSSWTDISSGDDNGANAVEKLWKSYRNLGSRAKTRYQRQTSVTLRSEAVLGKNPGKRLSCTVTAERYDRVKLTCEMSTVPKPAKSSAESKEKPKA</sequence>
<name>A0A4S8M0N9_DENBC</name>
<accession>A0A4S8M0N9</accession>
<organism evidence="3 4">
    <name type="scientific">Dendrothele bispora (strain CBS 962.96)</name>
    <dbReference type="NCBI Taxonomy" id="1314807"/>
    <lineage>
        <taxon>Eukaryota</taxon>
        <taxon>Fungi</taxon>
        <taxon>Dikarya</taxon>
        <taxon>Basidiomycota</taxon>
        <taxon>Agaricomycotina</taxon>
        <taxon>Agaricomycetes</taxon>
        <taxon>Agaricomycetidae</taxon>
        <taxon>Agaricales</taxon>
        <taxon>Agaricales incertae sedis</taxon>
        <taxon>Dendrothele</taxon>
    </lineage>
</organism>
<proteinExistence type="predicted"/>
<evidence type="ECO:0000259" key="2">
    <source>
        <dbReference type="Pfam" id="PF06985"/>
    </source>
</evidence>
<gene>
    <name evidence="3" type="ORF">K435DRAFT_966419</name>
</gene>
<feature type="region of interest" description="Disordered" evidence="1">
    <location>
        <begin position="364"/>
        <end position="386"/>
    </location>
</feature>
<reference evidence="3 4" key="1">
    <citation type="journal article" date="2019" name="Nat. Ecol. Evol.">
        <title>Megaphylogeny resolves global patterns of mushroom evolution.</title>
        <authorList>
            <person name="Varga T."/>
            <person name="Krizsan K."/>
            <person name="Foldi C."/>
            <person name="Dima B."/>
            <person name="Sanchez-Garcia M."/>
            <person name="Sanchez-Ramirez S."/>
            <person name="Szollosi G.J."/>
            <person name="Szarkandi J.G."/>
            <person name="Papp V."/>
            <person name="Albert L."/>
            <person name="Andreopoulos W."/>
            <person name="Angelini C."/>
            <person name="Antonin V."/>
            <person name="Barry K.W."/>
            <person name="Bougher N.L."/>
            <person name="Buchanan P."/>
            <person name="Buyck B."/>
            <person name="Bense V."/>
            <person name="Catcheside P."/>
            <person name="Chovatia M."/>
            <person name="Cooper J."/>
            <person name="Damon W."/>
            <person name="Desjardin D."/>
            <person name="Finy P."/>
            <person name="Geml J."/>
            <person name="Haridas S."/>
            <person name="Hughes K."/>
            <person name="Justo A."/>
            <person name="Karasinski D."/>
            <person name="Kautmanova I."/>
            <person name="Kiss B."/>
            <person name="Kocsube S."/>
            <person name="Kotiranta H."/>
            <person name="LaButti K.M."/>
            <person name="Lechner B.E."/>
            <person name="Liimatainen K."/>
            <person name="Lipzen A."/>
            <person name="Lukacs Z."/>
            <person name="Mihaltcheva S."/>
            <person name="Morgado L.N."/>
            <person name="Niskanen T."/>
            <person name="Noordeloos M.E."/>
            <person name="Ohm R.A."/>
            <person name="Ortiz-Santana B."/>
            <person name="Ovrebo C."/>
            <person name="Racz N."/>
            <person name="Riley R."/>
            <person name="Savchenko A."/>
            <person name="Shiryaev A."/>
            <person name="Soop K."/>
            <person name="Spirin V."/>
            <person name="Szebenyi C."/>
            <person name="Tomsovsky M."/>
            <person name="Tulloss R.E."/>
            <person name="Uehling J."/>
            <person name="Grigoriev I.V."/>
            <person name="Vagvolgyi C."/>
            <person name="Papp T."/>
            <person name="Martin F.M."/>
            <person name="Miettinen O."/>
            <person name="Hibbett D.S."/>
            <person name="Nagy L.G."/>
        </authorList>
    </citation>
    <scope>NUCLEOTIDE SEQUENCE [LARGE SCALE GENOMIC DNA]</scope>
    <source>
        <strain evidence="3 4">CBS 962.96</strain>
    </source>
</reference>
<dbReference type="InterPro" id="IPR015926">
    <property type="entry name" value="Cytolysin/lectin"/>
</dbReference>
<dbReference type="PANTHER" id="PTHR10622">
    <property type="entry name" value="HET DOMAIN-CONTAINING PROTEIN"/>
    <property type="match status" value="1"/>
</dbReference>
<feature type="domain" description="Heterokaryon incompatibility" evidence="2">
    <location>
        <begin position="21"/>
        <end position="111"/>
    </location>
</feature>
<evidence type="ECO:0000313" key="3">
    <source>
        <dbReference type="EMBL" id="THU95450.1"/>
    </source>
</evidence>
<dbReference type="Proteomes" id="UP000297245">
    <property type="component" value="Unassembled WGS sequence"/>
</dbReference>
<keyword evidence="4" id="KW-1185">Reference proteome</keyword>
<feature type="compositionally biased region" description="Basic and acidic residues" evidence="1">
    <location>
        <begin position="364"/>
        <end position="376"/>
    </location>
</feature>
<dbReference type="InterPro" id="IPR010730">
    <property type="entry name" value="HET"/>
</dbReference>
<dbReference type="EMBL" id="ML179199">
    <property type="protein sequence ID" value="THU95450.1"/>
    <property type="molecule type" value="Genomic_DNA"/>
</dbReference>
<dbReference type="PANTHER" id="PTHR10622:SF10">
    <property type="entry name" value="HET DOMAIN-CONTAINING PROTEIN"/>
    <property type="match status" value="1"/>
</dbReference>
<protein>
    <recommendedName>
        <fullName evidence="2">Heterokaryon incompatibility domain-containing protein</fullName>
    </recommendedName>
</protein>
<dbReference type="Pfam" id="PF06985">
    <property type="entry name" value="HET"/>
    <property type="match status" value="1"/>
</dbReference>